<keyword evidence="1" id="KW-0472">Membrane</keyword>
<name>A0A2H0YPY8_9BACT</name>
<feature type="transmembrane region" description="Helical" evidence="1">
    <location>
        <begin position="25"/>
        <end position="48"/>
    </location>
</feature>
<reference evidence="4" key="1">
    <citation type="submission" date="2017-09" db="EMBL/GenBank/DDBJ databases">
        <title>Depth-based differentiation of microbial function through sediment-hosted aquifers and enrichment of novel symbionts in the deep terrestrial subsurface.</title>
        <authorList>
            <person name="Probst A.J."/>
            <person name="Ladd B."/>
            <person name="Jarett J.K."/>
            <person name="Geller-Mcgrath D.E."/>
            <person name="Sieber C.M.K."/>
            <person name="Emerson J.B."/>
            <person name="Anantharaman K."/>
            <person name="Thomas B.C."/>
            <person name="Malmstrom R."/>
            <person name="Stieglmeier M."/>
            <person name="Klingl A."/>
            <person name="Woyke T."/>
            <person name="Ryan C.M."/>
            <person name="Banfield J.F."/>
        </authorList>
    </citation>
    <scope>NUCLEOTIDE SEQUENCE [LARGE SCALE GENOMIC DNA]</scope>
</reference>
<dbReference type="PANTHER" id="PTHR37938">
    <property type="entry name" value="BLL0215 PROTEIN"/>
    <property type="match status" value="1"/>
</dbReference>
<gene>
    <name evidence="3" type="ORF">COT26_02655</name>
</gene>
<comment type="caution">
    <text evidence="3">The sequence shown here is derived from an EMBL/GenBank/DDBJ whole genome shotgun (WGS) entry which is preliminary data.</text>
</comment>
<evidence type="ECO:0000259" key="2">
    <source>
        <dbReference type="Pfam" id="PF03703"/>
    </source>
</evidence>
<dbReference type="PANTHER" id="PTHR37938:SF1">
    <property type="entry name" value="BLL0215 PROTEIN"/>
    <property type="match status" value="1"/>
</dbReference>
<organism evidence="3 4">
    <name type="scientific">Candidatus Kerfeldbacteria bacterium CG08_land_8_20_14_0_20_43_14</name>
    <dbReference type="NCBI Taxonomy" id="2014246"/>
    <lineage>
        <taxon>Bacteria</taxon>
        <taxon>Candidatus Kerfeldiibacteriota</taxon>
    </lineage>
</organism>
<feature type="transmembrane region" description="Helical" evidence="1">
    <location>
        <begin position="54"/>
        <end position="75"/>
    </location>
</feature>
<dbReference type="EMBL" id="PEXW01000059">
    <property type="protein sequence ID" value="PIS40571.1"/>
    <property type="molecule type" value="Genomic_DNA"/>
</dbReference>
<accession>A0A2H0YPY8</accession>
<evidence type="ECO:0000256" key="1">
    <source>
        <dbReference type="SAM" id="Phobius"/>
    </source>
</evidence>
<dbReference type="Proteomes" id="UP000236845">
    <property type="component" value="Unassembled WGS sequence"/>
</dbReference>
<protein>
    <recommendedName>
        <fullName evidence="2">YdbS-like PH domain-containing protein</fullName>
    </recommendedName>
</protein>
<keyword evidence="1" id="KW-1133">Transmembrane helix</keyword>
<keyword evidence="1" id="KW-0812">Transmembrane</keyword>
<dbReference type="Pfam" id="PF03703">
    <property type="entry name" value="bPH_2"/>
    <property type="match status" value="1"/>
</dbReference>
<evidence type="ECO:0000313" key="4">
    <source>
        <dbReference type="Proteomes" id="UP000236845"/>
    </source>
</evidence>
<dbReference type="InterPro" id="IPR005182">
    <property type="entry name" value="YdbS-like_PH"/>
</dbReference>
<sequence length="206" mass="23017">MFEKRLLENVKEGEEVLAVIKRSTVVSFFPALVSAILIIAPFFFLYLLLKWGTIGGLVFALSLLVGIFLVFRTLWLHNLNAFIITKERIIDVDQKGIFHKVVSEAAFSKIQDVSYSVKGVFATIFQFGKIVVQTAGTSVNLELGGVKQPQKVQDLLVKLQNQSVKSAEDKLSADELLAMIKTIKAGIGEEQFRRLVARKNDDESKE</sequence>
<dbReference type="AlphaFoldDB" id="A0A2H0YPY8"/>
<dbReference type="SUPFAM" id="SSF82866">
    <property type="entry name" value="Multidrug efflux transporter AcrB transmembrane domain"/>
    <property type="match status" value="1"/>
</dbReference>
<feature type="domain" description="YdbS-like PH" evidence="2">
    <location>
        <begin position="94"/>
        <end position="155"/>
    </location>
</feature>
<evidence type="ECO:0000313" key="3">
    <source>
        <dbReference type="EMBL" id="PIS40571.1"/>
    </source>
</evidence>
<proteinExistence type="predicted"/>